<dbReference type="Proteomes" id="UP001595766">
    <property type="component" value="Unassembled WGS sequence"/>
</dbReference>
<feature type="binding site" evidence="7">
    <location>
        <begin position="14"/>
        <end position="19"/>
    </location>
    <ligand>
        <name>ATP</name>
        <dbReference type="ChEBI" id="CHEBI:30616"/>
    </ligand>
</feature>
<comment type="caution">
    <text evidence="8">The sequence shown here is derived from an EMBL/GenBank/DDBJ whole genome shotgun (WGS) entry which is preliminary data.</text>
</comment>
<evidence type="ECO:0000256" key="5">
    <source>
        <dbReference type="ARBA" id="ARBA00022840"/>
    </source>
</evidence>
<dbReference type="EMBL" id="JBHSAV010000009">
    <property type="protein sequence ID" value="MFC3975537.1"/>
    <property type="molecule type" value="Genomic_DNA"/>
</dbReference>
<dbReference type="HAMAP" id="MF_00109">
    <property type="entry name" value="Shikimate_kinase"/>
    <property type="match status" value="1"/>
</dbReference>
<dbReference type="InterPro" id="IPR027417">
    <property type="entry name" value="P-loop_NTPase"/>
</dbReference>
<comment type="subunit">
    <text evidence="7">Monomer.</text>
</comment>
<evidence type="ECO:0000256" key="7">
    <source>
        <dbReference type="HAMAP-Rule" id="MF_00109"/>
    </source>
</evidence>
<feature type="binding site" evidence="7">
    <location>
        <position position="18"/>
    </location>
    <ligand>
        <name>Mg(2+)</name>
        <dbReference type="ChEBI" id="CHEBI:18420"/>
    </ligand>
</feature>
<evidence type="ECO:0000256" key="3">
    <source>
        <dbReference type="ARBA" id="ARBA00022741"/>
    </source>
</evidence>
<evidence type="ECO:0000256" key="2">
    <source>
        <dbReference type="ARBA" id="ARBA00022679"/>
    </source>
</evidence>
<comment type="caution">
    <text evidence="7">Lacks conserved residue(s) required for the propagation of feature annotation.</text>
</comment>
<evidence type="ECO:0000256" key="6">
    <source>
        <dbReference type="ARBA" id="ARBA00023141"/>
    </source>
</evidence>
<keyword evidence="7" id="KW-0479">Metal-binding</keyword>
<proteinExistence type="inferred from homology"/>
<dbReference type="InterPro" id="IPR031322">
    <property type="entry name" value="Shikimate/glucono_kinase"/>
</dbReference>
<feature type="binding site" evidence="7">
    <location>
        <position position="60"/>
    </location>
    <ligand>
        <name>substrate</name>
    </ligand>
</feature>
<keyword evidence="5 7" id="KW-0067">ATP-binding</keyword>
<comment type="similarity">
    <text evidence="7">Belongs to the shikimate kinase family.</text>
</comment>
<dbReference type="Pfam" id="PF01202">
    <property type="entry name" value="SKI"/>
    <property type="match status" value="1"/>
</dbReference>
<protein>
    <recommendedName>
        <fullName evidence="7">Shikimate kinase</fullName>
        <shortName evidence="7">SK</shortName>
        <ecNumber evidence="7">2.7.1.71</ecNumber>
    </recommendedName>
</protein>
<comment type="catalytic activity">
    <reaction evidence="7">
        <text>shikimate + ATP = 3-phosphoshikimate + ADP + H(+)</text>
        <dbReference type="Rhea" id="RHEA:13121"/>
        <dbReference type="ChEBI" id="CHEBI:15378"/>
        <dbReference type="ChEBI" id="CHEBI:30616"/>
        <dbReference type="ChEBI" id="CHEBI:36208"/>
        <dbReference type="ChEBI" id="CHEBI:145989"/>
        <dbReference type="ChEBI" id="CHEBI:456216"/>
        <dbReference type="EC" id="2.7.1.71"/>
    </reaction>
</comment>
<reference evidence="9" key="1">
    <citation type="journal article" date="2019" name="Int. J. Syst. Evol. Microbiol.">
        <title>The Global Catalogue of Microorganisms (GCM) 10K type strain sequencing project: providing services to taxonomists for standard genome sequencing and annotation.</title>
        <authorList>
            <consortium name="The Broad Institute Genomics Platform"/>
            <consortium name="The Broad Institute Genome Sequencing Center for Infectious Disease"/>
            <person name="Wu L."/>
            <person name="Ma J."/>
        </authorList>
    </citation>
    <scope>NUCLEOTIDE SEQUENCE [LARGE SCALE GENOMIC DNA]</scope>
    <source>
        <strain evidence="9">CECT 8551</strain>
    </source>
</reference>
<comment type="function">
    <text evidence="7">Catalyzes the specific phosphorylation of the 3-hydroxyl group of shikimic acid using ATP as a cosubstrate.</text>
</comment>
<name>A0ABV8EH01_9BACT</name>
<keyword evidence="2 7" id="KW-0808">Transferase</keyword>
<sequence length="178" mass="19944">MRLPLKIVLVGMPGSGKSTFGKNLARTLNFAFVDLDHQIEIGESMQIKEIFEKKGEGRFRELETNYLNKILNQVEGFVLSTGGGTPCFNDNMNIINKLGVSVYLDVSLETILHRLTRDHANQRPMFSGLDAGEIILKLKDLLASREGYYHQAKIKLSGDDPSTELLMAKLINFLEVES</sequence>
<keyword evidence="4 7" id="KW-0418">Kinase</keyword>
<dbReference type="SUPFAM" id="SSF52540">
    <property type="entry name" value="P-loop containing nucleoside triphosphate hydrolases"/>
    <property type="match status" value="1"/>
</dbReference>
<evidence type="ECO:0000313" key="9">
    <source>
        <dbReference type="Proteomes" id="UP001595766"/>
    </source>
</evidence>
<feature type="binding site" evidence="7">
    <location>
        <position position="123"/>
    </location>
    <ligand>
        <name>ATP</name>
        <dbReference type="ChEBI" id="CHEBI:30616"/>
    </ligand>
</feature>
<gene>
    <name evidence="7" type="primary">aroK</name>
    <name evidence="8" type="ORF">ACFOUP_04025</name>
</gene>
<comment type="subcellular location">
    <subcellularLocation>
        <location evidence="7">Cytoplasm</location>
    </subcellularLocation>
</comment>
<comment type="pathway">
    <text evidence="7">Metabolic intermediate biosynthesis; chorismate biosynthesis; chorismate from D-erythrose 4-phosphate and phosphoenolpyruvate: step 5/7.</text>
</comment>
<keyword evidence="6 7" id="KW-0057">Aromatic amino acid biosynthesis</keyword>
<dbReference type="Gene3D" id="3.40.50.300">
    <property type="entry name" value="P-loop containing nucleotide triphosphate hydrolases"/>
    <property type="match status" value="1"/>
</dbReference>
<accession>A0ABV8EH01</accession>
<dbReference type="CDD" id="cd00464">
    <property type="entry name" value="SK"/>
    <property type="match status" value="1"/>
</dbReference>
<keyword evidence="1 7" id="KW-0028">Amino-acid biosynthesis</keyword>
<evidence type="ECO:0000256" key="1">
    <source>
        <dbReference type="ARBA" id="ARBA00022605"/>
    </source>
</evidence>
<dbReference type="RefSeq" id="WP_241296389.1">
    <property type="nucleotide sequence ID" value="NZ_JAKZGR010000014.1"/>
</dbReference>
<dbReference type="PANTHER" id="PTHR21087:SF16">
    <property type="entry name" value="SHIKIMATE KINASE 1, CHLOROPLASTIC"/>
    <property type="match status" value="1"/>
</dbReference>
<keyword evidence="3 7" id="KW-0547">Nucleotide-binding</keyword>
<dbReference type="EC" id="2.7.1.71" evidence="7"/>
<evidence type="ECO:0000313" key="8">
    <source>
        <dbReference type="EMBL" id="MFC3975537.1"/>
    </source>
</evidence>
<feature type="binding site" evidence="7">
    <location>
        <position position="83"/>
    </location>
    <ligand>
        <name>substrate</name>
    </ligand>
</feature>
<keyword evidence="7" id="KW-0963">Cytoplasm</keyword>
<dbReference type="GO" id="GO:0016301">
    <property type="term" value="F:kinase activity"/>
    <property type="evidence" value="ECO:0007669"/>
    <property type="project" value="UniProtKB-KW"/>
</dbReference>
<dbReference type="PRINTS" id="PR01100">
    <property type="entry name" value="SHIKIMTKNASE"/>
</dbReference>
<evidence type="ECO:0000256" key="4">
    <source>
        <dbReference type="ARBA" id="ARBA00022777"/>
    </source>
</evidence>
<comment type="cofactor">
    <cofactor evidence="7">
        <name>Mg(2+)</name>
        <dbReference type="ChEBI" id="CHEBI:18420"/>
    </cofactor>
    <text evidence="7">Binds 1 Mg(2+) ion per subunit.</text>
</comment>
<keyword evidence="7" id="KW-0460">Magnesium</keyword>
<keyword evidence="9" id="KW-1185">Reference proteome</keyword>
<dbReference type="InterPro" id="IPR000623">
    <property type="entry name" value="Shikimate_kinase/TSH1"/>
</dbReference>
<organism evidence="8 9">
    <name type="scientific">Belliella kenyensis</name>
    <dbReference type="NCBI Taxonomy" id="1472724"/>
    <lineage>
        <taxon>Bacteria</taxon>
        <taxon>Pseudomonadati</taxon>
        <taxon>Bacteroidota</taxon>
        <taxon>Cytophagia</taxon>
        <taxon>Cytophagales</taxon>
        <taxon>Cyclobacteriaceae</taxon>
        <taxon>Belliella</taxon>
    </lineage>
</organism>
<feature type="binding site" evidence="7">
    <location>
        <position position="36"/>
    </location>
    <ligand>
        <name>substrate</name>
    </ligand>
</feature>
<feature type="binding site" evidence="7">
    <location>
        <position position="145"/>
    </location>
    <ligand>
        <name>substrate</name>
    </ligand>
</feature>
<dbReference type="PANTHER" id="PTHR21087">
    <property type="entry name" value="SHIKIMATE KINASE"/>
    <property type="match status" value="1"/>
</dbReference>